<keyword evidence="2" id="KW-1185">Reference proteome</keyword>
<organism evidence="1 2">
    <name type="scientific">Deinococcus knuensis</name>
    <dbReference type="NCBI Taxonomy" id="1837380"/>
    <lineage>
        <taxon>Bacteria</taxon>
        <taxon>Thermotogati</taxon>
        <taxon>Deinococcota</taxon>
        <taxon>Deinococci</taxon>
        <taxon>Deinococcales</taxon>
        <taxon>Deinococcaceae</taxon>
        <taxon>Deinococcus</taxon>
    </lineage>
</organism>
<evidence type="ECO:0000313" key="2">
    <source>
        <dbReference type="Proteomes" id="UP000620633"/>
    </source>
</evidence>
<dbReference type="RefSeq" id="WP_189098324.1">
    <property type="nucleotide sequence ID" value="NZ_BMQO01000001.1"/>
</dbReference>
<accession>A0ABQ2SAH8</accession>
<comment type="caution">
    <text evidence="1">The sequence shown here is derived from an EMBL/GenBank/DDBJ whole genome shotgun (WGS) entry which is preliminary data.</text>
</comment>
<dbReference type="Proteomes" id="UP000620633">
    <property type="component" value="Unassembled WGS sequence"/>
</dbReference>
<protein>
    <submittedName>
        <fullName evidence="1">Uncharacterized protein</fullName>
    </submittedName>
</protein>
<gene>
    <name evidence="1" type="ORF">GCM10008961_02270</name>
</gene>
<reference evidence="2" key="1">
    <citation type="journal article" date="2019" name="Int. J. Syst. Evol. Microbiol.">
        <title>The Global Catalogue of Microorganisms (GCM) 10K type strain sequencing project: providing services to taxonomists for standard genome sequencing and annotation.</title>
        <authorList>
            <consortium name="The Broad Institute Genomics Platform"/>
            <consortium name="The Broad Institute Genome Sequencing Center for Infectious Disease"/>
            <person name="Wu L."/>
            <person name="Ma J."/>
        </authorList>
    </citation>
    <scope>NUCLEOTIDE SEQUENCE [LARGE SCALE GENOMIC DNA]</scope>
    <source>
        <strain evidence="2">JCM 31406</strain>
    </source>
</reference>
<dbReference type="EMBL" id="BMQO01000001">
    <property type="protein sequence ID" value="GGS14558.1"/>
    <property type="molecule type" value="Genomic_DNA"/>
</dbReference>
<name>A0ABQ2SAH8_9DEIO</name>
<evidence type="ECO:0000313" key="1">
    <source>
        <dbReference type="EMBL" id="GGS14558.1"/>
    </source>
</evidence>
<proteinExistence type="predicted"/>
<sequence>MTGLQWAVLTAYARTLPTGSAARCALEEATAAGTPAPAAQRVALEVARQSGMVEGGRVTEWGRSAARVYLSRLGIPAKGNA</sequence>